<keyword evidence="4" id="KW-0863">Zinc-finger</keyword>
<keyword evidence="5" id="KW-0862">Zinc</keyword>
<reference evidence="12 13" key="1">
    <citation type="journal article" date="2011" name="Nature">
        <title>Genome sequencing reveals insights into physiology and longevity of the naked mole rat.</title>
        <authorList>
            <person name="Kim E.B."/>
            <person name="Fang X."/>
            <person name="Fushan A.A."/>
            <person name="Huang Z."/>
            <person name="Lobanov A.V."/>
            <person name="Han L."/>
            <person name="Marino S.M."/>
            <person name="Sun X."/>
            <person name="Turanov A.A."/>
            <person name="Yang P."/>
            <person name="Yim S.H."/>
            <person name="Zhao X."/>
            <person name="Kasaikina M.V."/>
            <person name="Stoletzki N."/>
            <person name="Peng C."/>
            <person name="Polak P."/>
            <person name="Xiong Z."/>
            <person name="Kiezun A."/>
            <person name="Zhu Y."/>
            <person name="Chen Y."/>
            <person name="Kryukov G.V."/>
            <person name="Zhang Q."/>
            <person name="Peshkin L."/>
            <person name="Yang L."/>
            <person name="Bronson R.T."/>
            <person name="Buffenstein R."/>
            <person name="Wang B."/>
            <person name="Han C."/>
            <person name="Li Q."/>
            <person name="Chen L."/>
            <person name="Zhao W."/>
            <person name="Sunyaev S.R."/>
            <person name="Park T.J."/>
            <person name="Zhang G."/>
            <person name="Wang J."/>
            <person name="Gladyshev V.N."/>
        </authorList>
    </citation>
    <scope>NUCLEOTIDE SEQUENCE [LARGE SCALE GENOMIC DNA]</scope>
</reference>
<keyword evidence="2" id="KW-0479">Metal-binding</keyword>
<evidence type="ECO:0000256" key="7">
    <source>
        <dbReference type="ARBA" id="ARBA00023125"/>
    </source>
</evidence>
<keyword evidence="9" id="KW-0539">Nucleus</keyword>
<dbReference type="PANTHER" id="PTHR46105">
    <property type="entry name" value="AGAP004733-PA"/>
    <property type="match status" value="1"/>
</dbReference>
<dbReference type="EMBL" id="JH173584">
    <property type="protein sequence ID" value="EHB17289.1"/>
    <property type="molecule type" value="Genomic_DNA"/>
</dbReference>
<feature type="compositionally biased region" description="Basic and acidic residues" evidence="10">
    <location>
        <begin position="145"/>
        <end position="155"/>
    </location>
</feature>
<dbReference type="Pfam" id="PF00651">
    <property type="entry name" value="BTB"/>
    <property type="match status" value="1"/>
</dbReference>
<dbReference type="GO" id="GO:0008270">
    <property type="term" value="F:zinc ion binding"/>
    <property type="evidence" value="ECO:0007669"/>
    <property type="project" value="UniProtKB-KW"/>
</dbReference>
<keyword evidence="7" id="KW-0238">DNA-binding</keyword>
<dbReference type="PROSITE" id="PS50097">
    <property type="entry name" value="BTB"/>
    <property type="match status" value="1"/>
</dbReference>
<evidence type="ECO:0000313" key="13">
    <source>
        <dbReference type="Proteomes" id="UP000006813"/>
    </source>
</evidence>
<evidence type="ECO:0000256" key="1">
    <source>
        <dbReference type="ARBA" id="ARBA00004123"/>
    </source>
</evidence>
<comment type="subcellular location">
    <subcellularLocation>
        <location evidence="1">Nucleus</location>
    </subcellularLocation>
</comment>
<keyword evidence="3" id="KW-0677">Repeat</keyword>
<evidence type="ECO:0000256" key="5">
    <source>
        <dbReference type="ARBA" id="ARBA00022833"/>
    </source>
</evidence>
<dbReference type="GO" id="GO:0005634">
    <property type="term" value="C:nucleus"/>
    <property type="evidence" value="ECO:0007669"/>
    <property type="project" value="UniProtKB-SubCell"/>
</dbReference>
<evidence type="ECO:0000256" key="8">
    <source>
        <dbReference type="ARBA" id="ARBA00023163"/>
    </source>
</evidence>
<dbReference type="AlphaFoldDB" id="G5C6X8"/>
<organism evidence="12 13">
    <name type="scientific">Heterocephalus glaber</name>
    <name type="common">Naked mole rat</name>
    <dbReference type="NCBI Taxonomy" id="10181"/>
    <lineage>
        <taxon>Eukaryota</taxon>
        <taxon>Metazoa</taxon>
        <taxon>Chordata</taxon>
        <taxon>Craniata</taxon>
        <taxon>Vertebrata</taxon>
        <taxon>Euteleostomi</taxon>
        <taxon>Mammalia</taxon>
        <taxon>Eutheria</taxon>
        <taxon>Euarchontoglires</taxon>
        <taxon>Glires</taxon>
        <taxon>Rodentia</taxon>
        <taxon>Hystricomorpha</taxon>
        <taxon>Bathyergidae</taxon>
        <taxon>Heterocephalus</taxon>
    </lineage>
</organism>
<dbReference type="Proteomes" id="UP000006813">
    <property type="component" value="Unassembled WGS sequence"/>
</dbReference>
<dbReference type="GO" id="GO:0000981">
    <property type="term" value="F:DNA-binding transcription factor activity, RNA polymerase II-specific"/>
    <property type="evidence" value="ECO:0007669"/>
    <property type="project" value="TreeGrafter"/>
</dbReference>
<feature type="domain" description="BTB" evidence="11">
    <location>
        <begin position="34"/>
        <end position="55"/>
    </location>
</feature>
<dbReference type="GO" id="GO:0000978">
    <property type="term" value="F:RNA polymerase II cis-regulatory region sequence-specific DNA binding"/>
    <property type="evidence" value="ECO:0007669"/>
    <property type="project" value="TreeGrafter"/>
</dbReference>
<dbReference type="SUPFAM" id="SSF54695">
    <property type="entry name" value="POZ domain"/>
    <property type="match status" value="1"/>
</dbReference>
<dbReference type="PANTHER" id="PTHR46105:SF5">
    <property type="entry name" value="ZINC FINGER AND BTB DOMAIN-CONTAINING PROTEIN 44 ISOFORM X1"/>
    <property type="match status" value="1"/>
</dbReference>
<proteinExistence type="predicted"/>
<name>G5C6X8_HETGA</name>
<evidence type="ECO:0000259" key="11">
    <source>
        <dbReference type="PROSITE" id="PS50097"/>
    </source>
</evidence>
<gene>
    <name evidence="12" type="ORF">GW7_00253</name>
</gene>
<evidence type="ECO:0000256" key="10">
    <source>
        <dbReference type="SAM" id="MobiDB-lite"/>
    </source>
</evidence>
<evidence type="ECO:0000313" key="12">
    <source>
        <dbReference type="EMBL" id="EHB17289.1"/>
    </source>
</evidence>
<dbReference type="Gene3D" id="3.30.710.10">
    <property type="entry name" value="Potassium Channel Kv1.1, Chain A"/>
    <property type="match status" value="1"/>
</dbReference>
<feature type="region of interest" description="Disordered" evidence="10">
    <location>
        <begin position="110"/>
        <end position="161"/>
    </location>
</feature>
<protein>
    <submittedName>
        <fullName evidence="12">Zinc finger protein 131</fullName>
    </submittedName>
</protein>
<evidence type="ECO:0000256" key="9">
    <source>
        <dbReference type="ARBA" id="ARBA00023242"/>
    </source>
</evidence>
<dbReference type="InParanoid" id="G5C6X8"/>
<sequence>MAAEERMECLQEFPEHHKMILDRLNEQREQDRFTDITLIVDGQHFKAHKAVLAACKQVQMSYLEVGRIQTEEGTEVHVEELHVERVNQMPVEVQTELLEADLDHVAPEIMSQEEREPSQADGAEVAREDHEGAEGLNNKLTVDSQAEKTENEDRTVMPVLE</sequence>
<evidence type="ECO:0000256" key="6">
    <source>
        <dbReference type="ARBA" id="ARBA00023015"/>
    </source>
</evidence>
<evidence type="ECO:0000256" key="4">
    <source>
        <dbReference type="ARBA" id="ARBA00022771"/>
    </source>
</evidence>
<keyword evidence="6" id="KW-0805">Transcription regulation</keyword>
<evidence type="ECO:0000256" key="2">
    <source>
        <dbReference type="ARBA" id="ARBA00022723"/>
    </source>
</evidence>
<evidence type="ECO:0000256" key="3">
    <source>
        <dbReference type="ARBA" id="ARBA00022737"/>
    </source>
</evidence>
<dbReference type="InterPro" id="IPR011333">
    <property type="entry name" value="SKP1/BTB/POZ_sf"/>
</dbReference>
<keyword evidence="8" id="KW-0804">Transcription</keyword>
<feature type="compositionally biased region" description="Basic and acidic residues" evidence="10">
    <location>
        <begin position="110"/>
        <end position="133"/>
    </location>
</feature>
<accession>G5C6X8</accession>
<dbReference type="InterPro" id="IPR000210">
    <property type="entry name" value="BTB/POZ_dom"/>
</dbReference>
<dbReference type="InterPro" id="IPR050457">
    <property type="entry name" value="ZnFinger_BTB_dom_contain"/>
</dbReference>